<accession>A0A2S5T9K1</accession>
<dbReference type="Gene3D" id="3.30.450.20">
    <property type="entry name" value="PAS domain"/>
    <property type="match status" value="1"/>
</dbReference>
<organism evidence="1 2">
    <name type="scientific">Caldimonas thermodepolymerans</name>
    <dbReference type="NCBI Taxonomy" id="215580"/>
    <lineage>
        <taxon>Bacteria</taxon>
        <taxon>Pseudomonadati</taxon>
        <taxon>Pseudomonadota</taxon>
        <taxon>Betaproteobacteria</taxon>
        <taxon>Burkholderiales</taxon>
        <taxon>Sphaerotilaceae</taxon>
        <taxon>Caldimonas</taxon>
    </lineage>
</organism>
<proteinExistence type="predicted"/>
<dbReference type="SUPFAM" id="SSF141868">
    <property type="entry name" value="EAL domain-like"/>
    <property type="match status" value="1"/>
</dbReference>
<dbReference type="InterPro" id="IPR035919">
    <property type="entry name" value="EAL_sf"/>
</dbReference>
<dbReference type="PROSITE" id="PS50883">
    <property type="entry name" value="EAL"/>
    <property type="match status" value="1"/>
</dbReference>
<dbReference type="PANTHER" id="PTHR33121">
    <property type="entry name" value="CYCLIC DI-GMP PHOSPHODIESTERASE PDEF"/>
    <property type="match status" value="1"/>
</dbReference>
<gene>
    <name evidence="1" type="ORF">C1702_00680</name>
</gene>
<evidence type="ECO:0000313" key="2">
    <source>
        <dbReference type="Proteomes" id="UP000239406"/>
    </source>
</evidence>
<reference evidence="1 2" key="1">
    <citation type="submission" date="2018-02" db="EMBL/GenBank/DDBJ databases">
        <title>Reclassifiation of [Polyangium] brachysporum DSM 7029 as Guopingzhaonella breviflexa gen. nov., sp. nov., a member of the family Comamonadaceae.</title>
        <authorList>
            <person name="Tang B."/>
        </authorList>
    </citation>
    <scope>NUCLEOTIDE SEQUENCE [LARGE SCALE GENOMIC DNA]</scope>
    <source>
        <strain evidence="1 2">DSM 15344</strain>
    </source>
</reference>
<dbReference type="Proteomes" id="UP000239406">
    <property type="component" value="Unassembled WGS sequence"/>
</dbReference>
<dbReference type="CDD" id="cd01948">
    <property type="entry name" value="EAL"/>
    <property type="match status" value="1"/>
</dbReference>
<dbReference type="Pfam" id="PF00563">
    <property type="entry name" value="EAL"/>
    <property type="match status" value="1"/>
</dbReference>
<sequence length="419" mass="47864">MHFTEAATALPELDLEGESRFAAHGEYRLTTHFQPIYSLSHRRAVGHEALLRARNARGDPVAPHEVLGQAQDFDELERVDRLCRWLHASNYVAQQQRQDHWLFLNIHPKVFADGSERGTRLFLQQLAERLGLAPSQLVLEVTEDVTHQNENFEAAVRVARDVGYLLALDDFGAGHSNFDRVWRIRPEIVKLDRSVVQRAASEPRIARVVAQMVSLLHECGALVLTEGIETMDEAYLALDSDVDFVQGHLFGRPMPQLHDTQGYPAVIDAVWRRFDEQHESRERRYQERIAPYVHALGYAATLLKAGRSMEQACARFLALEHAELCYLLDEQGLQVGSNLTSRRFKDDQTRHFAPLADGSHARWARRPYFRRALEFFGQVQVTRPYLTVHGARLCVTVSVAFRTQDRTLVLGGDIAWERE</sequence>
<dbReference type="InterPro" id="IPR001633">
    <property type="entry name" value="EAL_dom"/>
</dbReference>
<dbReference type="SUPFAM" id="SSF103190">
    <property type="entry name" value="Sensory domain-like"/>
    <property type="match status" value="1"/>
</dbReference>
<keyword evidence="2" id="KW-1185">Reference proteome</keyword>
<dbReference type="Gene3D" id="3.20.20.450">
    <property type="entry name" value="EAL domain"/>
    <property type="match status" value="1"/>
</dbReference>
<dbReference type="PANTHER" id="PTHR33121:SF76">
    <property type="entry name" value="SIGNALING PROTEIN"/>
    <property type="match status" value="1"/>
</dbReference>
<dbReference type="SMART" id="SM00052">
    <property type="entry name" value="EAL"/>
    <property type="match status" value="1"/>
</dbReference>
<comment type="caution">
    <text evidence="1">The sequence shown here is derived from an EMBL/GenBank/DDBJ whole genome shotgun (WGS) entry which is preliminary data.</text>
</comment>
<name>A0A2S5T9K1_9BURK</name>
<dbReference type="InterPro" id="IPR029151">
    <property type="entry name" value="Sensor-like_sf"/>
</dbReference>
<evidence type="ECO:0000313" key="1">
    <source>
        <dbReference type="EMBL" id="PPE71548.1"/>
    </source>
</evidence>
<dbReference type="InterPro" id="IPR050706">
    <property type="entry name" value="Cyclic-di-GMP_PDE-like"/>
</dbReference>
<dbReference type="EMBL" id="PSNY01000001">
    <property type="protein sequence ID" value="PPE71548.1"/>
    <property type="molecule type" value="Genomic_DNA"/>
</dbReference>
<dbReference type="RefSeq" id="WP_104355740.1">
    <property type="nucleotide sequence ID" value="NZ_CALFFA010000001.1"/>
</dbReference>
<dbReference type="GO" id="GO:0071111">
    <property type="term" value="F:cyclic-guanylate-specific phosphodiesterase activity"/>
    <property type="evidence" value="ECO:0007669"/>
    <property type="project" value="InterPro"/>
</dbReference>
<protein>
    <submittedName>
        <fullName evidence="1">EAL domain-containing protein</fullName>
    </submittedName>
</protein>
<dbReference type="AlphaFoldDB" id="A0A2S5T9K1"/>